<gene>
    <name evidence="1" type="ORF">Nkreftii_003321</name>
</gene>
<reference evidence="1 2" key="1">
    <citation type="journal article" date="2020" name="ISME J.">
        <title>Enrichment and physiological characterization of a novel comammox Nitrospira indicates ammonium inhibition of complete nitrification.</title>
        <authorList>
            <person name="Sakoula D."/>
            <person name="Koch H."/>
            <person name="Frank J."/>
            <person name="Jetten M.S.M."/>
            <person name="van Kessel M.A.H.J."/>
            <person name="Lucker S."/>
        </authorList>
    </citation>
    <scope>NUCLEOTIDE SEQUENCE [LARGE SCALE GENOMIC DNA]</scope>
    <source>
        <strain evidence="1">Comreactor17</strain>
    </source>
</reference>
<evidence type="ECO:0000313" key="1">
    <source>
        <dbReference type="EMBL" id="QPD05547.1"/>
    </source>
</evidence>
<organism evidence="1 2">
    <name type="scientific">Candidatus Nitrospira kreftii</name>
    <dbReference type="NCBI Taxonomy" id="2652173"/>
    <lineage>
        <taxon>Bacteria</taxon>
        <taxon>Pseudomonadati</taxon>
        <taxon>Nitrospirota</taxon>
        <taxon>Nitrospiria</taxon>
        <taxon>Nitrospirales</taxon>
        <taxon>Nitrospiraceae</taxon>
        <taxon>Nitrospira</taxon>
    </lineage>
</organism>
<protein>
    <submittedName>
        <fullName evidence="1">Uncharacterized protein</fullName>
    </submittedName>
</protein>
<dbReference type="Proteomes" id="UP000593737">
    <property type="component" value="Chromosome"/>
</dbReference>
<evidence type="ECO:0000313" key="2">
    <source>
        <dbReference type="Proteomes" id="UP000593737"/>
    </source>
</evidence>
<proteinExistence type="predicted"/>
<dbReference type="EMBL" id="CP047423">
    <property type="protein sequence ID" value="QPD05547.1"/>
    <property type="molecule type" value="Genomic_DNA"/>
</dbReference>
<dbReference type="AlphaFoldDB" id="A0A7S8FGR4"/>
<name>A0A7S8FGR4_9BACT</name>
<accession>A0A7S8FGR4</accession>
<sequence>MIWTSEVRAARKCWLRLCNRTSQRLLSKEPCLTRVVGGSSRSWQCAPIGAQKGLPNRRSSRAKGYARLSLRLSAQTAQTHTCAEGQWHYSVAVSSTTTELRHHMLRIHEEFDDDQCFPLCRSITVPASFNSTVTSVPSARSRVFVSCSKRGKDFSPSAVCSLISFFIFPT</sequence>
<dbReference type="KEGG" id="nkf:Nkreftii_003321"/>